<dbReference type="GO" id="GO:0004467">
    <property type="term" value="F:long-chain fatty acid-CoA ligase activity"/>
    <property type="evidence" value="ECO:0007669"/>
    <property type="project" value="TreeGrafter"/>
</dbReference>
<accession>A0A1G8KJ49</accession>
<keyword evidence="2" id="KW-0067">ATP-binding</keyword>
<dbReference type="Pfam" id="PF00501">
    <property type="entry name" value="AMP-binding"/>
    <property type="match status" value="1"/>
</dbReference>
<keyword evidence="1" id="KW-0547">Nucleotide-binding</keyword>
<dbReference type="PANTHER" id="PTHR43272">
    <property type="entry name" value="LONG-CHAIN-FATTY-ACID--COA LIGASE"/>
    <property type="match status" value="1"/>
</dbReference>
<protein>
    <submittedName>
        <fullName evidence="4">Long-chain acyl-CoA synthetase</fullName>
    </submittedName>
</protein>
<dbReference type="PANTHER" id="PTHR43272:SF33">
    <property type="entry name" value="AMP-BINDING DOMAIN-CONTAINING PROTEIN-RELATED"/>
    <property type="match status" value="1"/>
</dbReference>
<evidence type="ECO:0000313" key="4">
    <source>
        <dbReference type="EMBL" id="SDI42900.1"/>
    </source>
</evidence>
<evidence type="ECO:0000256" key="1">
    <source>
        <dbReference type="ARBA" id="ARBA00022741"/>
    </source>
</evidence>
<dbReference type="AlphaFoldDB" id="A0A1G8KJ49"/>
<feature type="domain" description="AMP-dependent synthetase/ligase" evidence="3">
    <location>
        <begin position="12"/>
        <end position="429"/>
    </location>
</feature>
<dbReference type="InterPro" id="IPR042099">
    <property type="entry name" value="ANL_N_sf"/>
</dbReference>
<evidence type="ECO:0000313" key="5">
    <source>
        <dbReference type="Proteomes" id="UP000198853"/>
    </source>
</evidence>
<dbReference type="RefSeq" id="WP_090396029.1">
    <property type="nucleotide sequence ID" value="NZ_FNEN01000002.1"/>
</dbReference>
<dbReference type="GO" id="GO:0016020">
    <property type="term" value="C:membrane"/>
    <property type="evidence" value="ECO:0007669"/>
    <property type="project" value="TreeGrafter"/>
</dbReference>
<dbReference type="Pfam" id="PF23562">
    <property type="entry name" value="AMP-binding_C_3"/>
    <property type="match status" value="1"/>
</dbReference>
<dbReference type="Proteomes" id="UP000198853">
    <property type="component" value="Unassembled WGS sequence"/>
</dbReference>
<dbReference type="InterPro" id="IPR000873">
    <property type="entry name" value="AMP-dep_synth/lig_dom"/>
</dbReference>
<keyword evidence="5" id="KW-1185">Reference proteome</keyword>
<organism evidence="4 5">
    <name type="scientific">Natribacillus halophilus</name>
    <dbReference type="NCBI Taxonomy" id="549003"/>
    <lineage>
        <taxon>Bacteria</taxon>
        <taxon>Bacillati</taxon>
        <taxon>Bacillota</taxon>
        <taxon>Bacilli</taxon>
        <taxon>Bacillales</taxon>
        <taxon>Bacillaceae</taxon>
        <taxon>Natribacillus</taxon>
    </lineage>
</organism>
<dbReference type="CDD" id="cd05907">
    <property type="entry name" value="VL_LC_FACS_like"/>
    <property type="match status" value="1"/>
</dbReference>
<dbReference type="SUPFAM" id="SSF56801">
    <property type="entry name" value="Acetyl-CoA synthetase-like"/>
    <property type="match status" value="1"/>
</dbReference>
<dbReference type="Gene3D" id="3.40.50.12780">
    <property type="entry name" value="N-terminal domain of ligase-like"/>
    <property type="match status" value="1"/>
</dbReference>
<sequence>MDPKNLLEMLSQTVERYSEKDALMWKQDGSYVSMTYQALWDRIRNLAAGLARLGVNPGDKVAILSNSNQMWAISDFAIGSLGAVSVPVYPTIPYNQVSYVLKNGDCTIAIVENDEQLQKVRDGDAELQHAIVMEPGPDFTATGHVSSLASLEKDGAIHPLNDWEERWKAIAEDQLMTIIHTSGTTGEPKGVMLSHENFLSNMKAIQFWLIELKPEDVQLSYLPLSHVFERLAGHYMPLSVGTTIAYAESIDTIQDNMQEVQPTIMTSVPRLFEKVYARVVEQVEGGSPVKRKMFNWALDVGGQRYDYYLNTPVQEMLLNKQMPKKLQRHLLLADRLVYQKIKQRLGGRMRSMVVGGGTLNPDIARFFWSLDIPILEGYGLTETSPVVTTNPITRAKVGTTGKPLPNVKVRIASDGEVLVKGPNVMQGYYKNQEATDKDIVDGWLHTGDIGSLDEEGYLKIIDRKKRMLVLSTGKNVAPAPVESVINESSYIEFAAVVGDGRQYVIALVTPDMENLLPWAKQQGMDVGSRAELCKRDEVQQLLTDEVARLTQSHADYEQPKKVVVVKDEWTVDSGELTPKLSLKMNHILEKYKSVIEETYDETSVSEREVAAGT</sequence>
<evidence type="ECO:0000256" key="2">
    <source>
        <dbReference type="ARBA" id="ARBA00022840"/>
    </source>
</evidence>
<evidence type="ECO:0000259" key="3">
    <source>
        <dbReference type="Pfam" id="PF00501"/>
    </source>
</evidence>
<reference evidence="4 5" key="1">
    <citation type="submission" date="2016-10" db="EMBL/GenBank/DDBJ databases">
        <authorList>
            <person name="de Groot N.N."/>
        </authorList>
    </citation>
    <scope>NUCLEOTIDE SEQUENCE [LARGE SCALE GENOMIC DNA]</scope>
    <source>
        <strain evidence="4 5">DSM 21771</strain>
    </source>
</reference>
<gene>
    <name evidence="4" type="ORF">SAMN04488123_102106</name>
</gene>
<dbReference type="PROSITE" id="PS00455">
    <property type="entry name" value="AMP_BINDING"/>
    <property type="match status" value="1"/>
</dbReference>
<dbReference type="GO" id="GO:0005524">
    <property type="term" value="F:ATP binding"/>
    <property type="evidence" value="ECO:0007669"/>
    <property type="project" value="UniProtKB-KW"/>
</dbReference>
<dbReference type="EMBL" id="FNEN01000002">
    <property type="protein sequence ID" value="SDI42900.1"/>
    <property type="molecule type" value="Genomic_DNA"/>
</dbReference>
<dbReference type="OrthoDB" id="9778383at2"/>
<name>A0A1G8KJ49_9BACI</name>
<dbReference type="InterPro" id="IPR020845">
    <property type="entry name" value="AMP-binding_CS"/>
</dbReference>
<proteinExistence type="predicted"/>